<keyword evidence="2" id="KW-0732">Signal</keyword>
<proteinExistence type="predicted"/>
<feature type="domain" description="Gram-positive pilin subunit D1 N-terminal" evidence="3">
    <location>
        <begin position="80"/>
        <end position="174"/>
    </location>
</feature>
<gene>
    <name evidence="5" type="ORF">CJ203_04720</name>
</gene>
<feature type="signal peptide" evidence="2">
    <location>
        <begin position="1"/>
        <end position="28"/>
    </location>
</feature>
<reference evidence="5 6" key="1">
    <citation type="submission" date="2017-09" db="EMBL/GenBank/DDBJ databases">
        <title>Bacterial strain isolated from the female urinary microbiota.</title>
        <authorList>
            <person name="Thomas-White K."/>
            <person name="Kumar N."/>
            <person name="Forster S."/>
            <person name="Putonti C."/>
            <person name="Lawley T."/>
            <person name="Wolfe A.J."/>
        </authorList>
    </citation>
    <scope>NUCLEOTIDE SEQUENCE [LARGE SCALE GENOMIC DNA]</scope>
    <source>
        <strain evidence="5 6">UMB0792</strain>
    </source>
</reference>
<dbReference type="InterPro" id="IPR026466">
    <property type="entry name" value="Fim_isopep_form_D2_dom"/>
</dbReference>
<keyword evidence="1" id="KW-0472">Membrane</keyword>
<dbReference type="InterPro" id="IPR048052">
    <property type="entry name" value="FM1-like"/>
</dbReference>
<dbReference type="Pfam" id="PF16555">
    <property type="entry name" value="GramPos_pilinD1"/>
    <property type="match status" value="1"/>
</dbReference>
<evidence type="ECO:0000259" key="4">
    <source>
        <dbReference type="Pfam" id="PF17802"/>
    </source>
</evidence>
<accession>A0A2N6T5Y5</accession>
<dbReference type="NCBIfam" id="TIGR04226">
    <property type="entry name" value="RrgB_K2N_iso_D2"/>
    <property type="match status" value="1"/>
</dbReference>
<dbReference type="Gene3D" id="2.60.40.740">
    <property type="match status" value="1"/>
</dbReference>
<name>A0A2N6T5Y5_9CORY</name>
<dbReference type="InterPro" id="IPR013783">
    <property type="entry name" value="Ig-like_fold"/>
</dbReference>
<dbReference type="InterPro" id="IPR032364">
    <property type="entry name" value="GramPos_pilinD1_N"/>
</dbReference>
<dbReference type="NCBIfam" id="NF033902">
    <property type="entry name" value="iso_D2_wall_anc"/>
    <property type="match status" value="1"/>
</dbReference>
<dbReference type="Proteomes" id="UP000235836">
    <property type="component" value="Unassembled WGS sequence"/>
</dbReference>
<feature type="transmembrane region" description="Helical" evidence="1">
    <location>
        <begin position="461"/>
        <end position="482"/>
    </location>
</feature>
<organism evidence="5 6">
    <name type="scientific">Corynebacterium tuscaniense</name>
    <dbReference type="NCBI Taxonomy" id="302449"/>
    <lineage>
        <taxon>Bacteria</taxon>
        <taxon>Bacillati</taxon>
        <taxon>Actinomycetota</taxon>
        <taxon>Actinomycetes</taxon>
        <taxon>Mycobacteriales</taxon>
        <taxon>Corynebacteriaceae</taxon>
        <taxon>Corynebacterium</taxon>
    </lineage>
</organism>
<feature type="chain" id="PRO_5038552917" evidence="2">
    <location>
        <begin position="29"/>
        <end position="489"/>
    </location>
</feature>
<evidence type="ECO:0000313" key="5">
    <source>
        <dbReference type="EMBL" id="PMC64717.1"/>
    </source>
</evidence>
<dbReference type="RefSeq" id="WP_102723817.1">
    <property type="nucleotide sequence ID" value="NZ_PNHG01000005.1"/>
</dbReference>
<comment type="caution">
    <text evidence="5">The sequence shown here is derived from an EMBL/GenBank/DDBJ whole genome shotgun (WGS) entry which is preliminary data.</text>
</comment>
<dbReference type="GO" id="GO:0005975">
    <property type="term" value="P:carbohydrate metabolic process"/>
    <property type="evidence" value="ECO:0007669"/>
    <property type="project" value="UniProtKB-ARBA"/>
</dbReference>
<keyword evidence="6" id="KW-1185">Reference proteome</keyword>
<evidence type="ECO:0000256" key="2">
    <source>
        <dbReference type="SAM" id="SignalP"/>
    </source>
</evidence>
<keyword evidence="1" id="KW-1133">Transmembrane helix</keyword>
<feature type="domain" description="SpaA-like prealbumin fold" evidence="4">
    <location>
        <begin position="326"/>
        <end position="430"/>
    </location>
</feature>
<dbReference type="EMBL" id="PNHG01000005">
    <property type="protein sequence ID" value="PMC64717.1"/>
    <property type="molecule type" value="Genomic_DNA"/>
</dbReference>
<evidence type="ECO:0000256" key="1">
    <source>
        <dbReference type="SAM" id="Phobius"/>
    </source>
</evidence>
<dbReference type="Gene3D" id="2.60.40.10">
    <property type="entry name" value="Immunoglobulins"/>
    <property type="match status" value="2"/>
</dbReference>
<evidence type="ECO:0000259" key="3">
    <source>
        <dbReference type="Pfam" id="PF16555"/>
    </source>
</evidence>
<dbReference type="AlphaFoldDB" id="A0A2N6T5Y5"/>
<dbReference type="Pfam" id="PF17802">
    <property type="entry name" value="SpaA"/>
    <property type="match status" value="1"/>
</dbReference>
<protein>
    <submittedName>
        <fullName evidence="5">Uncharacterized protein</fullName>
    </submittedName>
</protein>
<sequence>MNTFQRCLVASVATTVVAMGGVLPAAIAQENPADGATNTQQQAATYSLTIHKRIGAAEKVEGYEGSELKTGIPGADAGKGFKFTITQVTPAKGADMNNASKATVVPGGHTAKGTTDADGKIKFENLPAGVYRVHEDEVPDPKYVPGPDFLVSVPATAADGQTSIKDVVVYPKNTEAGVTKEVKDANAHGGHTYDYTITASIPAPASDKDKLVSYRVEDNLDGKLEAPKKEDITVELTGTGQTLTDADYEVEITAGNPHKVNVKFKDTAMAKLEAARKAGQSVKVGIKAKAPADVEVIPNKSTLYFNNGVGEGEHKRDSNEVKTYWGKLNIKKTDSADKSGLEGAEFQIVRCEGDKDSGYKANGGALTVNGQTKWTTDKEGNILITGIHASDFADGKELSPIVQYCAQETKAPKGFQLDNTLIPFILTKEAGDAQRDGDTNGAYTYGINMENHKTLLPNTGGIGIGLLVVLGMLVIGGGTYVARRNTSAA</sequence>
<dbReference type="InterPro" id="IPR041033">
    <property type="entry name" value="SpaA_PFL_dom_1"/>
</dbReference>
<keyword evidence="1" id="KW-0812">Transmembrane</keyword>
<dbReference type="NCBIfam" id="TIGR01167">
    <property type="entry name" value="LPXTG_anchor"/>
    <property type="match status" value="1"/>
</dbReference>
<dbReference type="SUPFAM" id="SSF117074">
    <property type="entry name" value="Hypothetical protein PA1324"/>
    <property type="match status" value="1"/>
</dbReference>
<evidence type="ECO:0000313" key="6">
    <source>
        <dbReference type="Proteomes" id="UP000235836"/>
    </source>
</evidence>